<dbReference type="Pfam" id="PF02518">
    <property type="entry name" value="HATPase_c"/>
    <property type="match status" value="1"/>
</dbReference>
<dbReference type="InterPro" id="IPR003594">
    <property type="entry name" value="HATPase_dom"/>
</dbReference>
<dbReference type="OrthoDB" id="8127at2157"/>
<dbReference type="InterPro" id="IPR005467">
    <property type="entry name" value="His_kinase_dom"/>
</dbReference>
<keyword evidence="8" id="KW-0472">Membrane</keyword>
<evidence type="ECO:0000313" key="11">
    <source>
        <dbReference type="Proteomes" id="UP000053157"/>
    </source>
</evidence>
<keyword evidence="6" id="KW-0902">Two-component regulatory system</keyword>
<dbReference type="GO" id="GO:0000155">
    <property type="term" value="F:phosphorelay sensor kinase activity"/>
    <property type="evidence" value="ECO:0007669"/>
    <property type="project" value="InterPro"/>
</dbReference>
<dbReference type="CDD" id="cd00082">
    <property type="entry name" value="HisKA"/>
    <property type="match status" value="1"/>
</dbReference>
<keyword evidence="3" id="KW-0597">Phosphoprotein</keyword>
<organism evidence="10 11">
    <name type="scientific">Haloferax profundi</name>
    <dbReference type="NCBI Taxonomy" id="1544718"/>
    <lineage>
        <taxon>Archaea</taxon>
        <taxon>Methanobacteriati</taxon>
        <taxon>Methanobacteriota</taxon>
        <taxon>Stenosarchaea group</taxon>
        <taxon>Halobacteria</taxon>
        <taxon>Halobacteriales</taxon>
        <taxon>Haloferacaceae</taxon>
        <taxon>Haloferax</taxon>
    </lineage>
</organism>
<dbReference type="SMART" id="SM00387">
    <property type="entry name" value="HATPase_c"/>
    <property type="match status" value="1"/>
</dbReference>
<keyword evidence="4" id="KW-0808">Transferase</keyword>
<dbReference type="PRINTS" id="PR00344">
    <property type="entry name" value="BCTRLSENSOR"/>
</dbReference>
<evidence type="ECO:0000256" key="3">
    <source>
        <dbReference type="ARBA" id="ARBA00022553"/>
    </source>
</evidence>
<dbReference type="InterPro" id="IPR003661">
    <property type="entry name" value="HisK_dim/P_dom"/>
</dbReference>
<reference evidence="10 11" key="1">
    <citation type="submission" date="2015-12" db="EMBL/GenBank/DDBJ databases">
        <title>Haloferax profundi sp. nov. isolated from the Discovery deep brine-seawater interface in the Red Sea.</title>
        <authorList>
            <person name="Zhang G."/>
            <person name="Stingl U."/>
            <person name="Rashid M."/>
        </authorList>
    </citation>
    <scope>NUCLEOTIDE SEQUENCE [LARGE SCALE GENOMIC DNA]</scope>
    <source>
        <strain evidence="10 11">SB29</strain>
    </source>
</reference>
<dbReference type="Gene3D" id="1.10.287.130">
    <property type="match status" value="1"/>
</dbReference>
<dbReference type="InterPro" id="IPR050736">
    <property type="entry name" value="Sensor_HK_Regulatory"/>
</dbReference>
<feature type="transmembrane region" description="Helical" evidence="8">
    <location>
        <begin position="12"/>
        <end position="34"/>
    </location>
</feature>
<feature type="domain" description="Histidine kinase" evidence="9">
    <location>
        <begin position="149"/>
        <end position="372"/>
    </location>
</feature>
<keyword evidence="5 10" id="KW-0418">Kinase</keyword>
<proteinExistence type="predicted"/>
<keyword evidence="11" id="KW-1185">Reference proteome</keyword>
<dbReference type="PANTHER" id="PTHR43711">
    <property type="entry name" value="TWO-COMPONENT HISTIDINE KINASE"/>
    <property type="match status" value="1"/>
</dbReference>
<dbReference type="InterPro" id="IPR036890">
    <property type="entry name" value="HATPase_C_sf"/>
</dbReference>
<name>A0A0W1R2W8_9EURY</name>
<dbReference type="PROSITE" id="PS50109">
    <property type="entry name" value="HIS_KIN"/>
    <property type="match status" value="1"/>
</dbReference>
<dbReference type="SUPFAM" id="SSF47384">
    <property type="entry name" value="Homodimeric domain of signal transducing histidine kinase"/>
    <property type="match status" value="1"/>
</dbReference>
<evidence type="ECO:0000256" key="6">
    <source>
        <dbReference type="ARBA" id="ARBA00023012"/>
    </source>
</evidence>
<comment type="catalytic activity">
    <reaction evidence="1">
        <text>ATP + protein L-histidine = ADP + protein N-phospho-L-histidine.</text>
        <dbReference type="EC" id="2.7.13.3"/>
    </reaction>
</comment>
<dbReference type="Pfam" id="PF00512">
    <property type="entry name" value="HisKA"/>
    <property type="match status" value="1"/>
</dbReference>
<evidence type="ECO:0000256" key="5">
    <source>
        <dbReference type="ARBA" id="ARBA00022777"/>
    </source>
</evidence>
<dbReference type="Gene3D" id="3.30.565.10">
    <property type="entry name" value="Histidine kinase-like ATPase, C-terminal domain"/>
    <property type="match status" value="1"/>
</dbReference>
<dbReference type="Proteomes" id="UP000053157">
    <property type="component" value="Unassembled WGS sequence"/>
</dbReference>
<evidence type="ECO:0000259" key="9">
    <source>
        <dbReference type="PROSITE" id="PS50109"/>
    </source>
</evidence>
<feature type="transmembrane region" description="Helical" evidence="8">
    <location>
        <begin position="46"/>
        <end position="64"/>
    </location>
</feature>
<accession>A0A0W1R2W8</accession>
<dbReference type="SUPFAM" id="SSF55874">
    <property type="entry name" value="ATPase domain of HSP90 chaperone/DNA topoisomerase II/histidine kinase"/>
    <property type="match status" value="1"/>
</dbReference>
<evidence type="ECO:0000256" key="8">
    <source>
        <dbReference type="SAM" id="Phobius"/>
    </source>
</evidence>
<evidence type="ECO:0000256" key="2">
    <source>
        <dbReference type="ARBA" id="ARBA00012438"/>
    </source>
</evidence>
<evidence type="ECO:0000313" key="10">
    <source>
        <dbReference type="EMBL" id="KTG07589.1"/>
    </source>
</evidence>
<dbReference type="EC" id="2.7.13.3" evidence="2"/>
<evidence type="ECO:0000256" key="4">
    <source>
        <dbReference type="ARBA" id="ARBA00022679"/>
    </source>
</evidence>
<keyword evidence="8" id="KW-0812">Transmembrane</keyword>
<feature type="compositionally biased region" description="Basic and acidic residues" evidence="7">
    <location>
        <begin position="281"/>
        <end position="295"/>
    </location>
</feature>
<sequence>MGPLRSESAEDAGLRPTLVAVGVVVGVAGLQVVLFPDASEVPWVRVVVELLLVPIPLVGSYALSGIRELQAIWRPLYAGTLLVGIYAVTDALDEVVVHPDLFALVFEDVALLAGSLALVVGATRWTSRRNEQRAALERRNERLDQFASVVSHDLRNPLNVAQMRLELVREGHGIEHLSTVADAHDRMEALIQDVLELARTGETVGKTEPVGLASVAANAVASTGLDAAGLTVEADAELMADPERLTAVFENLFRNAVEHASTSNRARPDDAVEHGSTGRRNRSDDAVEHTGPDVHVRVGPLEDGFFVEDDGPGIPPQERDRIFESGYTTDPDGTGLGLAIVSGVADAHDWSVSITTGKAGGARFEFRDVVFEDAVSTSGPRQ</sequence>
<protein>
    <recommendedName>
        <fullName evidence="2">histidine kinase</fullName>
        <ecNumber evidence="2">2.7.13.3</ecNumber>
    </recommendedName>
</protein>
<dbReference type="CDD" id="cd00075">
    <property type="entry name" value="HATPase"/>
    <property type="match status" value="1"/>
</dbReference>
<evidence type="ECO:0000256" key="1">
    <source>
        <dbReference type="ARBA" id="ARBA00000085"/>
    </source>
</evidence>
<dbReference type="InterPro" id="IPR036097">
    <property type="entry name" value="HisK_dim/P_sf"/>
</dbReference>
<dbReference type="SMART" id="SM00388">
    <property type="entry name" value="HisKA"/>
    <property type="match status" value="1"/>
</dbReference>
<gene>
    <name evidence="10" type="ORF">AUR66_04845</name>
</gene>
<dbReference type="PANTHER" id="PTHR43711:SF1">
    <property type="entry name" value="HISTIDINE KINASE 1"/>
    <property type="match status" value="1"/>
</dbReference>
<dbReference type="RefSeq" id="WP_058573836.1">
    <property type="nucleotide sequence ID" value="NZ_LOPV01000712.1"/>
</dbReference>
<dbReference type="InterPro" id="IPR004358">
    <property type="entry name" value="Sig_transdc_His_kin-like_C"/>
</dbReference>
<dbReference type="AlphaFoldDB" id="A0A0W1R2W8"/>
<keyword evidence="8" id="KW-1133">Transmembrane helix</keyword>
<comment type="caution">
    <text evidence="10">The sequence shown here is derived from an EMBL/GenBank/DDBJ whole genome shotgun (WGS) entry which is preliminary data.</text>
</comment>
<evidence type="ECO:0000256" key="7">
    <source>
        <dbReference type="SAM" id="MobiDB-lite"/>
    </source>
</evidence>
<feature type="transmembrane region" description="Helical" evidence="8">
    <location>
        <begin position="71"/>
        <end position="89"/>
    </location>
</feature>
<dbReference type="EMBL" id="LOPV01000712">
    <property type="protein sequence ID" value="KTG07589.1"/>
    <property type="molecule type" value="Genomic_DNA"/>
</dbReference>
<feature type="region of interest" description="Disordered" evidence="7">
    <location>
        <begin position="260"/>
        <end position="295"/>
    </location>
</feature>
<feature type="transmembrane region" description="Helical" evidence="8">
    <location>
        <begin position="101"/>
        <end position="123"/>
    </location>
</feature>